<dbReference type="PANTHER" id="PTHR10169">
    <property type="entry name" value="DNA TOPOISOMERASE/GYRASE"/>
    <property type="match status" value="1"/>
</dbReference>
<dbReference type="Gene3D" id="3.90.199.10">
    <property type="entry name" value="Topoisomerase II, domain 5"/>
    <property type="match status" value="1"/>
</dbReference>
<dbReference type="SMART" id="SM00433">
    <property type="entry name" value="TOP2c"/>
    <property type="match status" value="1"/>
</dbReference>
<dbReference type="Gene3D" id="3.30.1360.40">
    <property type="match status" value="1"/>
</dbReference>
<dbReference type="InterPro" id="IPR018522">
    <property type="entry name" value="TopoIIA_CS"/>
</dbReference>
<keyword evidence="10" id="KW-0067">ATP-binding</keyword>
<keyword evidence="12 16" id="KW-0799">Topoisomerase</keyword>
<dbReference type="Gene3D" id="3.30.230.10">
    <property type="match status" value="1"/>
</dbReference>
<keyword evidence="11" id="KW-0460">Magnesium</keyword>
<dbReference type="Gene3D" id="3.30.1490.30">
    <property type="match status" value="1"/>
</dbReference>
<comment type="cofactor">
    <cofactor evidence="3">
        <name>Mn(2+)</name>
        <dbReference type="ChEBI" id="CHEBI:29035"/>
    </cofactor>
</comment>
<evidence type="ECO:0000256" key="9">
    <source>
        <dbReference type="ARBA" id="ARBA00022741"/>
    </source>
</evidence>
<dbReference type="EC" id="5.6.2.2" evidence="6"/>
<dbReference type="PANTHER" id="PTHR10169:SF38">
    <property type="entry name" value="DNA TOPOISOMERASE 2"/>
    <property type="match status" value="1"/>
</dbReference>
<dbReference type="Pfam" id="PF01751">
    <property type="entry name" value="Toprim"/>
    <property type="match status" value="1"/>
</dbReference>
<sequence>MLKQTKYSFDNISKTKSYRKMDAGQRLNDFQFALHRPETFLGSIRSLPHDRWFWSEDEKMMKFGSLIFPEGLERIYYEIVSNGIDNMFRSQKSGIPMKSIKVTLDRDSGYCTVWNDGAHISAERREYSYTDELGNTTTSLLYPAELFFGYSKASTNYNDSEERKTSGRNGLGAKLTSVFSKHFVVRCFDPEKKLIFTQEFYDNLTRRSEPVLEKCTKKRGWTEVSFLPDFERFGLTGWSDALVSRFQKTMRDASLVTGLTVEFNEEKFSFRDIEEYARLFSKDNPNLLTLKSADSSFVLLEKNVSDVVFESGQETSLSFVNGLEVFTGVHVNAWKSAVLMPLLKAFNAKQKAEGKPKASLKQLECFFHIFLVCDLDKPEFTSQTKHELASPVPKTCKLKEEQTKKLLKWSFVPELSSRLDPKKTRRTKKLELNLKKVDDAQLAGTDRSSECILILTEGDSAKTLAVSGFTSLKDRERYGAFALKGKVLNTTNATAKAIGKNEELEMLKMVLGLSKDLSKTLRYGKALLMCDADEDGKHIEGLILAFFHKFFPELLKNGFVVSLQTPILKAFPTKKQELWFYSIGQFEEWTQKNPGYKNLNVKYLKGLGSSKPEDGKKYLAQQKVLKYVSDGTEDSYFELAFAKNKADERKKWLSGNIQTCTQYEGDMPLSKFIDEKLSSYHRANNRRSIPSVYDGLKPSQRKVLYACFASNVIGPGKTEKVERLAGKVASIAGYHHGEVSLAETIVGMAQNFVGSGNNIHLLYPDGSFGTRLRGGKDHSAARYLSTYALPLTRILFPAEDDDLYERVLEDNELNEPVNYLPILPMILVNGACGIGTGHSTEIPPHNPLDVCQWVRAWLNSEEPPELVPWWRGFKGQVQVEDGKGRTFGILEKLGKGKWKISETPVGLWTYDCKTHLENLEKNKHIKEVEDKYTDDDASFVITTTKDFTPTITNLKLSKAFSLKNMTAIDENDNPIKFSDVTKILEKYCVARLELYQKRKDKLLKDLSQEIMKQANKQRFLEDVLSGVLNMKDEESVLLQKMEDMGYDKWQNSFDYLVSMPIRTLTKGRLADVIATLVKLKEKHSALFEKTTKRMWEEELDNFERKYKKDF</sequence>
<dbReference type="SMART" id="SM00434">
    <property type="entry name" value="TOP4c"/>
    <property type="match status" value="1"/>
</dbReference>
<evidence type="ECO:0000256" key="6">
    <source>
        <dbReference type="ARBA" id="ARBA00012895"/>
    </source>
</evidence>
<dbReference type="InterPro" id="IPR013758">
    <property type="entry name" value="Topo_IIA_A/C_ab"/>
</dbReference>
<dbReference type="SUPFAM" id="SSF54211">
    <property type="entry name" value="Ribosomal protein S5 domain 2-like"/>
    <property type="match status" value="1"/>
</dbReference>
<comment type="catalytic activity">
    <reaction evidence="1 16">
        <text>ATP-dependent breakage, passage and rejoining of double-stranded DNA.</text>
        <dbReference type="EC" id="5.6.2.2"/>
    </reaction>
</comment>
<feature type="active site" description="O-(5'-phospho-DNA)-tyrosine intermediate" evidence="16">
    <location>
        <position position="783"/>
    </location>
</feature>
<dbReference type="PRINTS" id="PR00418">
    <property type="entry name" value="TPI2FAMILY"/>
</dbReference>
<organism evidence="18 19">
    <name type="scientific">Tunisvirus fontaine2</name>
    <dbReference type="NCBI Taxonomy" id="1421067"/>
    <lineage>
        <taxon>Viruses</taxon>
        <taxon>Varidnaviria</taxon>
        <taxon>Bamfordvirae</taxon>
        <taxon>Nucleocytoviricota</taxon>
        <taxon>Megaviricetes</taxon>
        <taxon>Pimascovirales</taxon>
        <taxon>Pimascovirales incertae sedis</taxon>
        <taxon>Marseilleviridae</taxon>
        <taxon>Losannavirus</taxon>
        <taxon>Losannavirus tunisense</taxon>
    </lineage>
</organism>
<dbReference type="InterPro" id="IPR013757">
    <property type="entry name" value="Topo_IIA_A_a_sf"/>
</dbReference>
<dbReference type="PROSITE" id="PS52040">
    <property type="entry name" value="TOPO_IIA"/>
    <property type="match status" value="1"/>
</dbReference>
<dbReference type="GO" id="GO:0003677">
    <property type="term" value="F:DNA binding"/>
    <property type="evidence" value="ECO:0007669"/>
    <property type="project" value="UniProtKB-UniRule"/>
</dbReference>
<comment type="similarity">
    <text evidence="5">Belongs to the type II topoisomerase family.</text>
</comment>
<dbReference type="Gene3D" id="3.30.565.10">
    <property type="entry name" value="Histidine kinase-like ATPase, C-terminal domain"/>
    <property type="match status" value="1"/>
</dbReference>
<dbReference type="InterPro" id="IPR006171">
    <property type="entry name" value="TOPRIM_dom"/>
</dbReference>
<evidence type="ECO:0000256" key="4">
    <source>
        <dbReference type="ARBA" id="ARBA00001946"/>
    </source>
</evidence>
<gene>
    <name evidence="18" type="ORF">TNS_ORF38</name>
</gene>
<evidence type="ECO:0000256" key="5">
    <source>
        <dbReference type="ARBA" id="ARBA00011080"/>
    </source>
</evidence>
<dbReference type="EMBL" id="KF483846">
    <property type="protein sequence ID" value="AHC54756.1"/>
    <property type="molecule type" value="Genomic_DNA"/>
</dbReference>
<evidence type="ECO:0000256" key="3">
    <source>
        <dbReference type="ARBA" id="ARBA00001936"/>
    </source>
</evidence>
<dbReference type="GO" id="GO:0000819">
    <property type="term" value="P:sister chromatid segregation"/>
    <property type="evidence" value="ECO:0007669"/>
    <property type="project" value="TreeGrafter"/>
</dbReference>
<reference evidence="18 19" key="1">
    <citation type="journal article" date="2014" name="Arch. Virol.">
        <title>Complete genome sequence of Tunisvirus, a new member of the proposed family Marseilleviridae.</title>
        <authorList>
            <person name="Aherfi S."/>
            <person name="Boughalmi M."/>
            <person name="Pagnier I."/>
            <person name="Fournous G."/>
            <person name="La Scola B."/>
            <person name="Raoult D."/>
            <person name="Colson P."/>
        </authorList>
    </citation>
    <scope>NUCLEOTIDE SEQUENCE [LARGE SCALE GENOMIC DNA]</scope>
    <source>
        <strain evidence="18 19">U484</strain>
    </source>
</reference>
<dbReference type="FunFam" id="3.40.50.670:FF:000001">
    <property type="entry name" value="DNA topoisomerase 2"/>
    <property type="match status" value="1"/>
</dbReference>
<proteinExistence type="inferred from homology"/>
<dbReference type="InterPro" id="IPR014721">
    <property type="entry name" value="Ribsml_uS5_D2-typ_fold_subgr"/>
</dbReference>
<dbReference type="InterPro" id="IPR050634">
    <property type="entry name" value="DNA_Topoisomerase_II"/>
</dbReference>
<evidence type="ECO:0000256" key="16">
    <source>
        <dbReference type="PROSITE-ProRule" id="PRU01384"/>
    </source>
</evidence>
<evidence type="ECO:0000256" key="11">
    <source>
        <dbReference type="ARBA" id="ARBA00022842"/>
    </source>
</evidence>
<evidence type="ECO:0000313" key="19">
    <source>
        <dbReference type="Proteomes" id="UP000232615"/>
    </source>
</evidence>
<dbReference type="InterPro" id="IPR036890">
    <property type="entry name" value="HATPase_C_sf"/>
</dbReference>
<evidence type="ECO:0000256" key="12">
    <source>
        <dbReference type="ARBA" id="ARBA00023029"/>
    </source>
</evidence>
<dbReference type="InterPro" id="IPR031660">
    <property type="entry name" value="TOPRIM_C"/>
</dbReference>
<dbReference type="GO" id="GO:0003918">
    <property type="term" value="F:DNA topoisomerase type II (double strand cut, ATP-hydrolyzing) activity"/>
    <property type="evidence" value="ECO:0007669"/>
    <property type="project" value="UniProtKB-EC"/>
</dbReference>
<evidence type="ECO:0000259" key="17">
    <source>
        <dbReference type="PROSITE" id="PS52040"/>
    </source>
</evidence>
<dbReference type="Gene3D" id="3.40.50.670">
    <property type="match status" value="1"/>
</dbReference>
<dbReference type="InterPro" id="IPR013506">
    <property type="entry name" value="Topo_IIA_bsu_dom2"/>
</dbReference>
<dbReference type="Gene3D" id="1.10.268.10">
    <property type="entry name" value="Topoisomerase, domain 3"/>
    <property type="match status" value="1"/>
</dbReference>
<evidence type="ECO:0000256" key="7">
    <source>
        <dbReference type="ARBA" id="ARBA00019635"/>
    </source>
</evidence>
<dbReference type="SUPFAM" id="SSF56719">
    <property type="entry name" value="Type II DNA topoisomerase"/>
    <property type="match status" value="1"/>
</dbReference>
<name>V9SEM1_9VIRU</name>
<dbReference type="SUPFAM" id="SSF55874">
    <property type="entry name" value="ATPase domain of HSP90 chaperone/DNA topoisomerase II/histidine kinase"/>
    <property type="match status" value="1"/>
</dbReference>
<comment type="cofactor">
    <cofactor evidence="4">
        <name>Mg(2+)</name>
        <dbReference type="ChEBI" id="CHEBI:18420"/>
    </cofactor>
</comment>
<dbReference type="Pfam" id="PF16898">
    <property type="entry name" value="TOPRIM_C"/>
    <property type="match status" value="1"/>
</dbReference>
<comment type="cofactor">
    <cofactor evidence="2">
        <name>Ca(2+)</name>
        <dbReference type="ChEBI" id="CHEBI:29108"/>
    </cofactor>
</comment>
<dbReference type="InterPro" id="IPR002205">
    <property type="entry name" value="Topo_IIA_dom_A"/>
</dbReference>
<accession>V9SEM1</accession>
<evidence type="ECO:0000313" key="18">
    <source>
        <dbReference type="EMBL" id="AHC54756.1"/>
    </source>
</evidence>
<dbReference type="InterPro" id="IPR013759">
    <property type="entry name" value="Topo_IIA_B_C"/>
</dbReference>
<dbReference type="Pfam" id="PF00204">
    <property type="entry name" value="DNA_gyraseB"/>
    <property type="match status" value="1"/>
</dbReference>
<evidence type="ECO:0000256" key="15">
    <source>
        <dbReference type="ARBA" id="ARBA00031138"/>
    </source>
</evidence>
<dbReference type="PRINTS" id="PR01158">
    <property type="entry name" value="TOPISMRASEII"/>
</dbReference>
<evidence type="ECO:0000256" key="13">
    <source>
        <dbReference type="ARBA" id="ARBA00023125"/>
    </source>
</evidence>
<evidence type="ECO:0000256" key="2">
    <source>
        <dbReference type="ARBA" id="ARBA00001913"/>
    </source>
</evidence>
<dbReference type="GO" id="GO:0046872">
    <property type="term" value="F:metal ion binding"/>
    <property type="evidence" value="ECO:0007669"/>
    <property type="project" value="UniProtKB-KW"/>
</dbReference>
<dbReference type="InterPro" id="IPR001154">
    <property type="entry name" value="TopoII_euk"/>
</dbReference>
<keyword evidence="8" id="KW-0479">Metal-binding</keyword>
<dbReference type="InterPro" id="IPR020568">
    <property type="entry name" value="Ribosomal_Su5_D2-typ_SF"/>
</dbReference>
<dbReference type="PROSITE" id="PS00177">
    <property type="entry name" value="TOPOISOMERASE_II"/>
    <property type="match status" value="1"/>
</dbReference>
<evidence type="ECO:0000256" key="1">
    <source>
        <dbReference type="ARBA" id="ARBA00000185"/>
    </source>
</evidence>
<evidence type="ECO:0000256" key="14">
    <source>
        <dbReference type="ARBA" id="ARBA00023235"/>
    </source>
</evidence>
<dbReference type="GO" id="GO:0005524">
    <property type="term" value="F:ATP binding"/>
    <property type="evidence" value="ECO:0007669"/>
    <property type="project" value="UniProtKB-KW"/>
</dbReference>
<dbReference type="InterPro" id="IPR013760">
    <property type="entry name" value="Topo_IIA-like_dom_sf"/>
</dbReference>
<dbReference type="Pfam" id="PF00521">
    <property type="entry name" value="DNA_topoisoIV"/>
    <property type="match status" value="1"/>
</dbReference>
<protein>
    <recommendedName>
        <fullName evidence="7">DNA topoisomerase 2</fullName>
        <ecNumber evidence="6">5.6.2.2</ecNumber>
    </recommendedName>
    <alternativeName>
        <fullName evidence="15">DNA topoisomerase II</fullName>
    </alternativeName>
</protein>
<feature type="domain" description="Topo IIA-type catalytic" evidence="17">
    <location>
        <begin position="689"/>
        <end position="1099"/>
    </location>
</feature>
<keyword evidence="9" id="KW-0547">Nucleotide-binding</keyword>
<dbReference type="GO" id="GO:0006265">
    <property type="term" value="P:DNA topological change"/>
    <property type="evidence" value="ECO:0007669"/>
    <property type="project" value="UniProtKB-UniRule"/>
</dbReference>
<dbReference type="InterPro" id="IPR001241">
    <property type="entry name" value="Topo_IIA"/>
</dbReference>
<keyword evidence="14 16" id="KW-0413">Isomerase</keyword>
<evidence type="ECO:0000256" key="10">
    <source>
        <dbReference type="ARBA" id="ARBA00022840"/>
    </source>
</evidence>
<keyword evidence="19" id="KW-1185">Reference proteome</keyword>
<keyword evidence="13 16" id="KW-0238">DNA-binding</keyword>
<dbReference type="Proteomes" id="UP000232615">
    <property type="component" value="Segment"/>
</dbReference>
<evidence type="ECO:0000256" key="8">
    <source>
        <dbReference type="ARBA" id="ARBA00022723"/>
    </source>
</evidence>